<organism evidence="2 3">
    <name type="scientific">Streptomyces yanii</name>
    <dbReference type="NCBI Taxonomy" id="78510"/>
    <lineage>
        <taxon>Bacteria</taxon>
        <taxon>Bacillati</taxon>
        <taxon>Actinomycetota</taxon>
        <taxon>Actinomycetes</taxon>
        <taxon>Kitasatosporales</taxon>
        <taxon>Streptomycetaceae</taxon>
        <taxon>Streptomyces</taxon>
    </lineage>
</organism>
<dbReference type="Proteomes" id="UP001589710">
    <property type="component" value="Unassembled WGS sequence"/>
</dbReference>
<evidence type="ECO:0000256" key="1">
    <source>
        <dbReference type="SAM" id="MobiDB-lite"/>
    </source>
</evidence>
<evidence type="ECO:0000313" key="3">
    <source>
        <dbReference type="Proteomes" id="UP001589710"/>
    </source>
</evidence>
<evidence type="ECO:0000313" key="2">
    <source>
        <dbReference type="EMBL" id="MFB9574006.1"/>
    </source>
</evidence>
<gene>
    <name evidence="2" type="ORF">ACFFTL_17265</name>
</gene>
<keyword evidence="3" id="KW-1185">Reference proteome</keyword>
<dbReference type="InterPro" id="IPR007804">
    <property type="entry name" value="GvpG"/>
</dbReference>
<feature type="compositionally biased region" description="Low complexity" evidence="1">
    <location>
        <begin position="81"/>
        <end position="97"/>
    </location>
</feature>
<feature type="region of interest" description="Disordered" evidence="1">
    <location>
        <begin position="66"/>
        <end position="97"/>
    </location>
</feature>
<dbReference type="EMBL" id="JBHMCG010000077">
    <property type="protein sequence ID" value="MFB9574006.1"/>
    <property type="molecule type" value="Genomic_DNA"/>
</dbReference>
<comment type="caution">
    <text evidence="2">The sequence shown here is derived from an EMBL/GenBank/DDBJ whole genome shotgun (WGS) entry which is preliminary data.</text>
</comment>
<proteinExistence type="predicted"/>
<accession>A0ABV5RA94</accession>
<dbReference type="Pfam" id="PF05120">
    <property type="entry name" value="GvpG"/>
    <property type="match status" value="1"/>
</dbReference>
<reference evidence="2 3" key="1">
    <citation type="submission" date="2024-09" db="EMBL/GenBank/DDBJ databases">
        <authorList>
            <person name="Sun Q."/>
            <person name="Mori K."/>
        </authorList>
    </citation>
    <scope>NUCLEOTIDE SEQUENCE [LARGE SCALE GENOMIC DNA]</scope>
    <source>
        <strain evidence="2 3">JCM 3331</strain>
    </source>
</reference>
<protein>
    <submittedName>
        <fullName evidence="2">Gas vesicle protein GvpG</fullName>
    </submittedName>
</protein>
<dbReference type="RefSeq" id="WP_345515855.1">
    <property type="nucleotide sequence ID" value="NZ_BAAAXD010000034.1"/>
</dbReference>
<name>A0ABV5RA94_9ACTN</name>
<sequence length="97" mass="9786">MGLLTQLATLPLAPVRGVACVIERGVEIAENGHYEPAPSSGNSLTSSGALLTGDIDEETFDWTRSGANVRAPIPGRGSCRGDGAPPRAPAAAPGHPG</sequence>